<dbReference type="AlphaFoldDB" id="A0AAD5LNB2"/>
<organism evidence="1 2">
    <name type="scientific">Daphnia sinensis</name>
    <dbReference type="NCBI Taxonomy" id="1820382"/>
    <lineage>
        <taxon>Eukaryota</taxon>
        <taxon>Metazoa</taxon>
        <taxon>Ecdysozoa</taxon>
        <taxon>Arthropoda</taxon>
        <taxon>Crustacea</taxon>
        <taxon>Branchiopoda</taxon>
        <taxon>Diplostraca</taxon>
        <taxon>Cladocera</taxon>
        <taxon>Anomopoda</taxon>
        <taxon>Daphniidae</taxon>
        <taxon>Daphnia</taxon>
        <taxon>Daphnia similis group</taxon>
    </lineage>
</organism>
<comment type="caution">
    <text evidence="1">The sequence shown here is derived from an EMBL/GenBank/DDBJ whole genome shotgun (WGS) entry which is preliminary data.</text>
</comment>
<keyword evidence="2" id="KW-1185">Reference proteome</keyword>
<dbReference type="EMBL" id="WJBH02000001">
    <property type="protein sequence ID" value="KAI9565205.1"/>
    <property type="molecule type" value="Genomic_DNA"/>
</dbReference>
<gene>
    <name evidence="1" type="ORF">GHT06_008986</name>
</gene>
<name>A0AAD5LNB2_9CRUS</name>
<protein>
    <submittedName>
        <fullName evidence="1">Uncharacterized protein</fullName>
    </submittedName>
</protein>
<dbReference type="Proteomes" id="UP000820818">
    <property type="component" value="Linkage Group LG1"/>
</dbReference>
<proteinExistence type="predicted"/>
<evidence type="ECO:0000313" key="1">
    <source>
        <dbReference type="EMBL" id="KAI9565205.1"/>
    </source>
</evidence>
<evidence type="ECO:0000313" key="2">
    <source>
        <dbReference type="Proteomes" id="UP000820818"/>
    </source>
</evidence>
<reference evidence="1 2" key="1">
    <citation type="submission" date="2022-05" db="EMBL/GenBank/DDBJ databases">
        <title>A multi-omics perspective on studying reproductive biology in Daphnia sinensis.</title>
        <authorList>
            <person name="Jia J."/>
        </authorList>
    </citation>
    <scope>NUCLEOTIDE SEQUENCE [LARGE SCALE GENOMIC DNA]</scope>
    <source>
        <strain evidence="1 2">WSL</strain>
    </source>
</reference>
<accession>A0AAD5LNB2</accession>
<sequence length="167" mass="19109">MKTILFRKPKKLNVPIILNNFQFRQSTASDAIEVQVQANTLKDGDLETNVLHGDTKEASIDLLRWKEDRLRGPFFAVNCRSVRIGSHKFTPAERVLFSSEGIKLEAPIFYAHDQPPQNDIVWVDVAIPAQHLLRMEAHFNRQLPVIFLTVASSLCHRVSSGLHYEEY</sequence>